<evidence type="ECO:0000313" key="10">
    <source>
        <dbReference type="Proteomes" id="UP000694580"/>
    </source>
</evidence>
<dbReference type="Ensembl" id="ENSDCDT00010056578.1">
    <property type="protein sequence ID" value="ENSDCDP00010046378.1"/>
    <property type="gene ID" value="ENSDCDG00010028354.1"/>
</dbReference>
<protein>
    <recommendedName>
        <fullName evidence="6">Peroxiredoxin-like 2A</fullName>
    </recommendedName>
    <alternativeName>
        <fullName evidence="8">Peroxiredoxin-like 2 activated in M-CSF stimulated monocytes</fullName>
    </alternativeName>
    <alternativeName>
        <fullName evidence="7">Redox-regulatory protein FAM213A</fullName>
    </alternativeName>
</protein>
<dbReference type="AlphaFoldDB" id="A0AAY4DLS6"/>
<accession>A0AAY4DLS6</accession>
<organism evidence="9 10">
    <name type="scientific">Denticeps clupeoides</name>
    <name type="common">denticle herring</name>
    <dbReference type="NCBI Taxonomy" id="299321"/>
    <lineage>
        <taxon>Eukaryota</taxon>
        <taxon>Metazoa</taxon>
        <taxon>Chordata</taxon>
        <taxon>Craniata</taxon>
        <taxon>Vertebrata</taxon>
        <taxon>Euteleostomi</taxon>
        <taxon>Actinopterygii</taxon>
        <taxon>Neopterygii</taxon>
        <taxon>Teleostei</taxon>
        <taxon>Clupei</taxon>
        <taxon>Clupeiformes</taxon>
        <taxon>Denticipitoidei</taxon>
        <taxon>Denticipitidae</taxon>
        <taxon>Denticeps</taxon>
    </lineage>
</organism>
<comment type="subcellular location">
    <subcellularLocation>
        <location evidence="1">Cytoplasm</location>
    </subcellularLocation>
</comment>
<reference evidence="9" key="3">
    <citation type="submission" date="2025-09" db="UniProtKB">
        <authorList>
            <consortium name="Ensembl"/>
        </authorList>
    </citation>
    <scope>IDENTIFICATION</scope>
</reference>
<keyword evidence="10" id="KW-1185">Reference proteome</keyword>
<dbReference type="InterPro" id="IPR032801">
    <property type="entry name" value="PXL2A/B/C"/>
</dbReference>
<dbReference type="PANTHER" id="PTHR28630:SF31">
    <property type="entry name" value="PEROXIREDOXIN-LIKE 2A"/>
    <property type="match status" value="1"/>
</dbReference>
<reference evidence="9 10" key="1">
    <citation type="submission" date="2020-06" db="EMBL/GenBank/DDBJ databases">
        <authorList>
            <consortium name="Wellcome Sanger Institute Data Sharing"/>
        </authorList>
    </citation>
    <scope>NUCLEOTIDE SEQUENCE [LARGE SCALE GENOMIC DNA]</scope>
</reference>
<evidence type="ECO:0000256" key="3">
    <source>
        <dbReference type="ARBA" id="ARBA00022862"/>
    </source>
</evidence>
<evidence type="ECO:0000313" key="9">
    <source>
        <dbReference type="Ensembl" id="ENSDCDP00010046378.1"/>
    </source>
</evidence>
<evidence type="ECO:0000256" key="1">
    <source>
        <dbReference type="ARBA" id="ARBA00004496"/>
    </source>
</evidence>
<evidence type="ECO:0000256" key="7">
    <source>
        <dbReference type="ARBA" id="ARBA00032058"/>
    </source>
</evidence>
<proteinExistence type="inferred from homology"/>
<dbReference type="CDD" id="cd02970">
    <property type="entry name" value="PRX_like2"/>
    <property type="match status" value="1"/>
</dbReference>
<evidence type="ECO:0000256" key="6">
    <source>
        <dbReference type="ARBA" id="ARBA00023849"/>
    </source>
</evidence>
<keyword evidence="2" id="KW-0963">Cytoplasm</keyword>
<dbReference type="PANTHER" id="PTHR28630">
    <property type="match status" value="1"/>
</dbReference>
<evidence type="ECO:0000256" key="5">
    <source>
        <dbReference type="ARBA" id="ARBA00023787"/>
    </source>
</evidence>
<gene>
    <name evidence="9" type="primary">selenou1a</name>
</gene>
<evidence type="ECO:0000256" key="8">
    <source>
        <dbReference type="ARBA" id="ARBA00032129"/>
    </source>
</evidence>
<reference evidence="9" key="2">
    <citation type="submission" date="2025-08" db="UniProtKB">
        <authorList>
            <consortium name="Ensembl"/>
        </authorList>
    </citation>
    <scope>IDENTIFICATION</scope>
</reference>
<evidence type="ECO:0000256" key="2">
    <source>
        <dbReference type="ARBA" id="ARBA00022490"/>
    </source>
</evidence>
<dbReference type="GO" id="GO:0005737">
    <property type="term" value="C:cytoplasm"/>
    <property type="evidence" value="ECO:0007669"/>
    <property type="project" value="UniProtKB-SubCell"/>
</dbReference>
<dbReference type="GeneTree" id="ENSGT00940000164872"/>
<comment type="similarity">
    <text evidence="5">Belongs to the peroxiredoxin-like PRXL2 family. PRXL2A subfamily.</text>
</comment>
<evidence type="ECO:0000256" key="4">
    <source>
        <dbReference type="ARBA" id="ARBA00023284"/>
    </source>
</evidence>
<sequence length="140" mass="15863">MCREEASELSSLKPQLDELGVPLYAMVKENVDTEVQDFQPFFAGEIFVDKKQCFYGPQQRRMGGLGFVRLGVWQNFMRAWMSGFQGNMKGEGFILGGVFVIGTGNQGILMEHREKEFGDKVNISSVLEATFNLDLVFKMF</sequence>
<keyword evidence="4" id="KW-0676">Redox-active center</keyword>
<dbReference type="GO" id="GO:0016209">
    <property type="term" value="F:antioxidant activity"/>
    <property type="evidence" value="ECO:0007669"/>
    <property type="project" value="UniProtKB-KW"/>
</dbReference>
<keyword evidence="3" id="KW-0049">Antioxidant</keyword>
<dbReference type="Proteomes" id="UP000694580">
    <property type="component" value="Chromosome 2"/>
</dbReference>
<name>A0AAY4DLS6_9TELE</name>
<dbReference type="Pfam" id="PF13911">
    <property type="entry name" value="AhpC-TSA_2"/>
    <property type="match status" value="1"/>
</dbReference>